<accession>A0A225DL66</accession>
<dbReference type="Proteomes" id="UP000214646">
    <property type="component" value="Unassembled WGS sequence"/>
</dbReference>
<dbReference type="AlphaFoldDB" id="A0A225DL66"/>
<proteinExistence type="predicted"/>
<organism evidence="1 2">
    <name type="scientific">Fimbriiglobus ruber</name>
    <dbReference type="NCBI Taxonomy" id="1908690"/>
    <lineage>
        <taxon>Bacteria</taxon>
        <taxon>Pseudomonadati</taxon>
        <taxon>Planctomycetota</taxon>
        <taxon>Planctomycetia</taxon>
        <taxon>Gemmatales</taxon>
        <taxon>Gemmataceae</taxon>
        <taxon>Fimbriiglobus</taxon>
    </lineage>
</organism>
<gene>
    <name evidence="1" type="ORF">FRUB_03781</name>
</gene>
<name>A0A225DL66_9BACT</name>
<comment type="caution">
    <text evidence="1">The sequence shown here is derived from an EMBL/GenBank/DDBJ whole genome shotgun (WGS) entry which is preliminary data.</text>
</comment>
<reference evidence="2" key="1">
    <citation type="submission" date="2017-06" db="EMBL/GenBank/DDBJ databases">
        <title>Genome analysis of Fimbriiglobus ruber SP5, the first member of the order Planctomycetales with confirmed chitinolytic capability.</title>
        <authorList>
            <person name="Ravin N.V."/>
            <person name="Rakitin A.L."/>
            <person name="Ivanova A.A."/>
            <person name="Beletsky A.V."/>
            <person name="Kulichevskaya I.S."/>
            <person name="Mardanov A.V."/>
            <person name="Dedysh S.N."/>
        </authorList>
    </citation>
    <scope>NUCLEOTIDE SEQUENCE [LARGE SCALE GENOMIC DNA]</scope>
    <source>
        <strain evidence="2">SP5</strain>
    </source>
</reference>
<evidence type="ECO:0000313" key="1">
    <source>
        <dbReference type="EMBL" id="OWK41703.1"/>
    </source>
</evidence>
<evidence type="ECO:0000313" key="2">
    <source>
        <dbReference type="Proteomes" id="UP000214646"/>
    </source>
</evidence>
<sequence length="40" mass="4576">MLKEVGLVSAQDTGHQRVYRLTNERLKPSRLGQVVRVVLE</sequence>
<keyword evidence="2" id="KW-1185">Reference proteome</keyword>
<dbReference type="EMBL" id="NIDE01000005">
    <property type="protein sequence ID" value="OWK41703.1"/>
    <property type="molecule type" value="Genomic_DNA"/>
</dbReference>
<protein>
    <submittedName>
        <fullName evidence="1">Uncharacterized protein</fullName>
    </submittedName>
</protein>